<gene>
    <name evidence="2" type="ORF">QYE76_002874</name>
</gene>
<dbReference type="SUPFAM" id="SSF81383">
    <property type="entry name" value="F-box domain"/>
    <property type="match status" value="1"/>
</dbReference>
<dbReference type="InterPro" id="IPR005174">
    <property type="entry name" value="KIB1-4_b-propeller"/>
</dbReference>
<dbReference type="Gene3D" id="1.20.1280.50">
    <property type="match status" value="1"/>
</dbReference>
<reference evidence="2" key="1">
    <citation type="submission" date="2023-07" db="EMBL/GenBank/DDBJ databases">
        <title>A chromosome-level genome assembly of Lolium multiflorum.</title>
        <authorList>
            <person name="Chen Y."/>
            <person name="Copetti D."/>
            <person name="Kolliker R."/>
            <person name="Studer B."/>
        </authorList>
    </citation>
    <scope>NUCLEOTIDE SEQUENCE</scope>
    <source>
        <strain evidence="2">02402/16</strain>
        <tissue evidence="2">Leaf</tissue>
    </source>
</reference>
<sequence length="374" mass="41602">MGAWSSKAKPPLPEARPWSDLPPELAGLVLCRLPFLDRVRFGSVCRHWRHAVRQQTPALPPAFPWIISFNGLTYRSIQDGQVRRLSRPSKSTACWGFSENWLLLARPWHGHDPKNYNFLENPLSGAVIPLPGQLDPDMSVNGFAELACIHKFIVCPNNVIVATTISCPLVACCRPGMSSWSTSLHAGSESYYEDIAFYNGGIYAITTRGDLFKHEVSVDNGNGEAAVSSAKQVIKGNETVVVVSRFLVVSSCGNKLLMVNHEKCHGVQEGYVFKVFEADVEMARWSQVASLGDQVLFLSRKCSKAIPASTHDDEYFRGDKIYFLDRALQGPKKCRSQSGLTSSGLYDLRDNTYHPILSDNLHVGDVTSWFFPHK</sequence>
<feature type="domain" description="F-box" evidence="1">
    <location>
        <begin position="21"/>
        <end position="61"/>
    </location>
</feature>
<protein>
    <recommendedName>
        <fullName evidence="1">F-box domain-containing protein</fullName>
    </recommendedName>
</protein>
<comment type="caution">
    <text evidence="2">The sequence shown here is derived from an EMBL/GenBank/DDBJ whole genome shotgun (WGS) entry which is preliminary data.</text>
</comment>
<dbReference type="Proteomes" id="UP001231189">
    <property type="component" value="Unassembled WGS sequence"/>
</dbReference>
<dbReference type="AlphaFoldDB" id="A0AAD8RP34"/>
<dbReference type="CDD" id="cd09917">
    <property type="entry name" value="F-box_SF"/>
    <property type="match status" value="1"/>
</dbReference>
<dbReference type="PANTHER" id="PTHR33110:SF79">
    <property type="entry name" value="OS12G0155900 PROTEIN"/>
    <property type="match status" value="1"/>
</dbReference>
<dbReference type="PANTHER" id="PTHR33110">
    <property type="entry name" value="F-BOX/KELCH-REPEAT PROTEIN-RELATED"/>
    <property type="match status" value="1"/>
</dbReference>
<dbReference type="SMART" id="SM00256">
    <property type="entry name" value="FBOX"/>
    <property type="match status" value="1"/>
</dbReference>
<dbReference type="EMBL" id="JAUUTY010000005">
    <property type="protein sequence ID" value="KAK1628559.1"/>
    <property type="molecule type" value="Genomic_DNA"/>
</dbReference>
<dbReference type="Pfam" id="PF03478">
    <property type="entry name" value="Beta-prop_KIB1-4"/>
    <property type="match status" value="1"/>
</dbReference>
<name>A0AAD8RP34_LOLMU</name>
<evidence type="ECO:0000259" key="1">
    <source>
        <dbReference type="SMART" id="SM00256"/>
    </source>
</evidence>
<evidence type="ECO:0000313" key="2">
    <source>
        <dbReference type="EMBL" id="KAK1628559.1"/>
    </source>
</evidence>
<dbReference type="Pfam" id="PF00646">
    <property type="entry name" value="F-box"/>
    <property type="match status" value="1"/>
</dbReference>
<accession>A0AAD8RP34</accession>
<dbReference type="InterPro" id="IPR036047">
    <property type="entry name" value="F-box-like_dom_sf"/>
</dbReference>
<keyword evidence="3" id="KW-1185">Reference proteome</keyword>
<proteinExistence type="predicted"/>
<organism evidence="2 3">
    <name type="scientific">Lolium multiflorum</name>
    <name type="common">Italian ryegrass</name>
    <name type="synonym">Lolium perenne subsp. multiflorum</name>
    <dbReference type="NCBI Taxonomy" id="4521"/>
    <lineage>
        <taxon>Eukaryota</taxon>
        <taxon>Viridiplantae</taxon>
        <taxon>Streptophyta</taxon>
        <taxon>Embryophyta</taxon>
        <taxon>Tracheophyta</taxon>
        <taxon>Spermatophyta</taxon>
        <taxon>Magnoliopsida</taxon>
        <taxon>Liliopsida</taxon>
        <taxon>Poales</taxon>
        <taxon>Poaceae</taxon>
        <taxon>BOP clade</taxon>
        <taxon>Pooideae</taxon>
        <taxon>Poodae</taxon>
        <taxon>Poeae</taxon>
        <taxon>Poeae Chloroplast Group 2 (Poeae type)</taxon>
        <taxon>Loliodinae</taxon>
        <taxon>Loliinae</taxon>
        <taxon>Lolium</taxon>
    </lineage>
</organism>
<evidence type="ECO:0000313" key="3">
    <source>
        <dbReference type="Proteomes" id="UP001231189"/>
    </source>
</evidence>
<dbReference type="InterPro" id="IPR001810">
    <property type="entry name" value="F-box_dom"/>
</dbReference>